<accession>A0A7M2SZT9</accession>
<evidence type="ECO:0000313" key="3">
    <source>
        <dbReference type="Proteomes" id="UP000594205"/>
    </source>
</evidence>
<dbReference type="RefSeq" id="WP_194049353.1">
    <property type="nucleotide sequence ID" value="NZ_CP063373.1"/>
</dbReference>
<protein>
    <submittedName>
        <fullName evidence="2">Uncharacterized protein</fullName>
    </submittedName>
</protein>
<reference evidence="2 3" key="1">
    <citation type="submission" date="2020-10" db="EMBL/GenBank/DDBJ databases">
        <title>Streptomyces ferrugineus complate genome analysis.</title>
        <authorList>
            <person name="Anwar N."/>
        </authorList>
    </citation>
    <scope>NUCLEOTIDE SEQUENCE [LARGE SCALE GENOMIC DNA]</scope>
    <source>
        <strain evidence="2 3">CCTCC AA2014009</strain>
    </source>
</reference>
<keyword evidence="3" id="KW-1185">Reference proteome</keyword>
<feature type="region of interest" description="Disordered" evidence="1">
    <location>
        <begin position="45"/>
        <end position="89"/>
    </location>
</feature>
<sequence>MQDVLDDAVFVRAVSVSGVHRDHAASGTLSLLREYSEELSPAHVESTAVEPGLHTPGERLESLVQPTRRRLPGRERAVIGENDTAPTDVATYDDDHKAGIRDIRCSNSERRFCSSHHSARSYTPLDHRLTFLVTATRALYTRRTSSAAGRRYR</sequence>
<evidence type="ECO:0000313" key="2">
    <source>
        <dbReference type="EMBL" id="QOV40771.1"/>
    </source>
</evidence>
<evidence type="ECO:0000256" key="1">
    <source>
        <dbReference type="SAM" id="MobiDB-lite"/>
    </source>
</evidence>
<name>A0A7M2SZT9_9ACTN</name>
<proteinExistence type="predicted"/>
<dbReference type="KEGG" id="sfeu:IM697_21685"/>
<gene>
    <name evidence="2" type="ORF">IM697_21685</name>
</gene>
<dbReference type="Proteomes" id="UP000594205">
    <property type="component" value="Chromosome"/>
</dbReference>
<organism evidence="2 3">
    <name type="scientific">Streptomyces ferrugineus</name>
    <dbReference type="NCBI Taxonomy" id="1413221"/>
    <lineage>
        <taxon>Bacteria</taxon>
        <taxon>Bacillati</taxon>
        <taxon>Actinomycetota</taxon>
        <taxon>Actinomycetes</taxon>
        <taxon>Kitasatosporales</taxon>
        <taxon>Streptomycetaceae</taxon>
        <taxon>Streptomyces</taxon>
    </lineage>
</organism>
<dbReference type="AlphaFoldDB" id="A0A7M2SZT9"/>
<dbReference type="EMBL" id="CP063373">
    <property type="protein sequence ID" value="QOV40771.1"/>
    <property type="molecule type" value="Genomic_DNA"/>
</dbReference>